<dbReference type="Proteomes" id="UP001383192">
    <property type="component" value="Unassembled WGS sequence"/>
</dbReference>
<dbReference type="AlphaFoldDB" id="A0AAW0DWG5"/>
<evidence type="ECO:0000313" key="7">
    <source>
        <dbReference type="Proteomes" id="UP001383192"/>
    </source>
</evidence>
<evidence type="ECO:0000313" key="6">
    <source>
        <dbReference type="EMBL" id="KAK7056318.1"/>
    </source>
</evidence>
<comment type="caution">
    <text evidence="6">The sequence shown here is derived from an EMBL/GenBank/DDBJ whole genome shotgun (WGS) entry which is preliminary data.</text>
</comment>
<dbReference type="SMART" id="SM00679">
    <property type="entry name" value="CTNS"/>
    <property type="match status" value="2"/>
</dbReference>
<feature type="transmembrane region" description="Helical" evidence="5">
    <location>
        <begin position="161"/>
        <end position="185"/>
    </location>
</feature>
<dbReference type="Gene3D" id="1.20.1280.290">
    <property type="match status" value="2"/>
</dbReference>
<feature type="transmembrane region" description="Helical" evidence="5">
    <location>
        <begin position="131"/>
        <end position="149"/>
    </location>
</feature>
<gene>
    <name evidence="6" type="ORF">VNI00_002871</name>
</gene>
<feature type="transmembrane region" description="Helical" evidence="5">
    <location>
        <begin position="197"/>
        <end position="218"/>
    </location>
</feature>
<dbReference type="InterPro" id="IPR051415">
    <property type="entry name" value="LAAT-1"/>
</dbReference>
<reference evidence="6 7" key="1">
    <citation type="submission" date="2024-01" db="EMBL/GenBank/DDBJ databases">
        <title>A draft genome for a cacao thread blight-causing isolate of Paramarasmius palmivorus.</title>
        <authorList>
            <person name="Baruah I.K."/>
            <person name="Bukari Y."/>
            <person name="Amoako-Attah I."/>
            <person name="Meinhardt L.W."/>
            <person name="Bailey B.A."/>
            <person name="Cohen S.P."/>
        </authorList>
    </citation>
    <scope>NUCLEOTIDE SEQUENCE [LARGE SCALE GENOMIC DNA]</scope>
    <source>
        <strain evidence="6 7">GH-12</strain>
    </source>
</reference>
<sequence>MPIVNPVAENVLGTMGAICWTIQLIPQIWKSYRTKSTEGLSEWTMLGFGIAGGVLGTYTVVQNINIPLIMQPQLFGSLALISWSQYYGHRRSFSASFSLFAIAMVLVGGFEIGMVYAIREPYYDHSPKAETAMRFFGIFSIILIAASLFPQYYEIWKYKEVIGISVSFMLIDAFGGLVSALSLAFKPKFDVLAGVNYILVIVMDMVIVVAALILNPLARKRRALQSEHPTPRMHSFVEEVNSALEMEGSGRGSEAGTGNGILTSVAPQTKEIALEVSRLAGPTVTNA</sequence>
<keyword evidence="7" id="KW-1185">Reference proteome</keyword>
<keyword evidence="3 5" id="KW-1133">Transmembrane helix</keyword>
<evidence type="ECO:0000256" key="4">
    <source>
        <dbReference type="ARBA" id="ARBA00023136"/>
    </source>
</evidence>
<evidence type="ECO:0000256" key="2">
    <source>
        <dbReference type="ARBA" id="ARBA00022692"/>
    </source>
</evidence>
<dbReference type="PANTHER" id="PTHR16201:SF37">
    <property type="entry name" value="PQ-LOOP REPEAT-CONTAINING PROTEIN"/>
    <property type="match status" value="1"/>
</dbReference>
<protein>
    <submittedName>
        <fullName evidence="6">Uncharacterized protein</fullName>
    </submittedName>
</protein>
<dbReference type="GO" id="GO:0016020">
    <property type="term" value="C:membrane"/>
    <property type="evidence" value="ECO:0007669"/>
    <property type="project" value="UniProtKB-SubCell"/>
</dbReference>
<organism evidence="6 7">
    <name type="scientific">Paramarasmius palmivorus</name>
    <dbReference type="NCBI Taxonomy" id="297713"/>
    <lineage>
        <taxon>Eukaryota</taxon>
        <taxon>Fungi</taxon>
        <taxon>Dikarya</taxon>
        <taxon>Basidiomycota</taxon>
        <taxon>Agaricomycotina</taxon>
        <taxon>Agaricomycetes</taxon>
        <taxon>Agaricomycetidae</taxon>
        <taxon>Agaricales</taxon>
        <taxon>Marasmiineae</taxon>
        <taxon>Marasmiaceae</taxon>
        <taxon>Paramarasmius</taxon>
    </lineage>
</organism>
<comment type="subcellular location">
    <subcellularLocation>
        <location evidence="1">Membrane</location>
        <topology evidence="1">Multi-pass membrane protein</topology>
    </subcellularLocation>
</comment>
<accession>A0AAW0DWG5</accession>
<evidence type="ECO:0000256" key="3">
    <source>
        <dbReference type="ARBA" id="ARBA00022989"/>
    </source>
</evidence>
<feature type="transmembrane region" description="Helical" evidence="5">
    <location>
        <begin position="40"/>
        <end position="58"/>
    </location>
</feature>
<dbReference type="InterPro" id="IPR006603">
    <property type="entry name" value="PQ-loop_rpt"/>
</dbReference>
<keyword evidence="4 5" id="KW-0472">Membrane</keyword>
<evidence type="ECO:0000256" key="5">
    <source>
        <dbReference type="SAM" id="Phobius"/>
    </source>
</evidence>
<dbReference type="EMBL" id="JAYKXP010000007">
    <property type="protein sequence ID" value="KAK7056318.1"/>
    <property type="molecule type" value="Genomic_DNA"/>
</dbReference>
<dbReference type="PANTHER" id="PTHR16201">
    <property type="entry name" value="SEVEN TRANSMEMBRANE PROTEIN 1-RELATED"/>
    <property type="match status" value="1"/>
</dbReference>
<evidence type="ECO:0000256" key="1">
    <source>
        <dbReference type="ARBA" id="ARBA00004141"/>
    </source>
</evidence>
<keyword evidence="2 5" id="KW-0812">Transmembrane</keyword>
<proteinExistence type="predicted"/>
<feature type="transmembrane region" description="Helical" evidence="5">
    <location>
        <begin position="95"/>
        <end position="119"/>
    </location>
</feature>
<dbReference type="Pfam" id="PF04193">
    <property type="entry name" value="PQ-loop"/>
    <property type="match status" value="2"/>
</dbReference>
<name>A0AAW0DWG5_9AGAR</name>